<keyword evidence="3" id="KW-0808">Transferase</keyword>
<dbReference type="PROSITE" id="PS50878">
    <property type="entry name" value="RT_POL"/>
    <property type="match status" value="1"/>
</dbReference>
<keyword evidence="3" id="KW-0695">RNA-directed DNA polymerase</keyword>
<dbReference type="PANTHER" id="PTHR34047:SF8">
    <property type="entry name" value="PROTEIN YKFC"/>
    <property type="match status" value="1"/>
</dbReference>
<gene>
    <name evidence="3" type="primary">ltrA</name>
    <name evidence="3" type="ORF">ABV298_24375</name>
</gene>
<evidence type="ECO:0000259" key="2">
    <source>
        <dbReference type="PROSITE" id="PS50878"/>
    </source>
</evidence>
<reference evidence="3" key="1">
    <citation type="submission" date="2024-06" db="EMBL/GenBank/DDBJ databases">
        <title>Sequencing and assembly of the genome of Dyadobacter sp. strain 676, a symbiont of Cyamopsis tetragonoloba.</title>
        <authorList>
            <person name="Guro P."/>
            <person name="Sazanova A."/>
            <person name="Kuznetsova I."/>
            <person name="Belimov A."/>
            <person name="Safronova V."/>
        </authorList>
    </citation>
    <scope>NUCLEOTIDE SEQUENCE</scope>
    <source>
        <strain evidence="3">676</strain>
    </source>
</reference>
<dbReference type="EMBL" id="CP159289">
    <property type="protein sequence ID" value="XCH23426.1"/>
    <property type="molecule type" value="Genomic_DNA"/>
</dbReference>
<dbReference type="InterPro" id="IPR013597">
    <property type="entry name" value="Mat_intron_G2"/>
</dbReference>
<dbReference type="EC" id="2.7.7.49" evidence="3"/>
<dbReference type="GO" id="GO:0003964">
    <property type="term" value="F:RNA-directed DNA polymerase activity"/>
    <property type="evidence" value="ECO:0007669"/>
    <property type="project" value="UniProtKB-KW"/>
</dbReference>
<dbReference type="InterPro" id="IPR030931">
    <property type="entry name" value="Group_II_RT_mat"/>
</dbReference>
<dbReference type="AlphaFoldDB" id="A0AAU8FIK9"/>
<accession>A0AAU8FIK9</accession>
<evidence type="ECO:0000256" key="1">
    <source>
        <dbReference type="ARBA" id="ARBA00034120"/>
    </source>
</evidence>
<sequence>MDLDYQADYAWVLSVQRKLYQWSKTNPEEPYRELWNWITDLRNLRCAWVRVAKNKGKRTPGIDGKTVGSITRNMGINSFLVKLQTGLKEGTYQPSPCRRKLIPKAGKPGKFRPLGIPTIADRVVQSAVKQVLEPLLEARFEHVSYGFRPGKGCHGALEHIRTAIRPRGKNPENGKRDQMPYQWVIEADIQGCFDNIDHHLLMERVRKHSCDRKVNQLLVKFLKAGILSEEQFLRTETGTPQGGIISPLLANIALGIVEERYERWVNHKSKLRQTRKCDGITAAMRSRATDRKAGRNVFFPIRYADDFVTLISDSELEAQQEKAELETILKTGMGLTLSAEKTKITPLTQGFQFLGHRVSMRWDERYGWTPRIEIPKEKLADLKYKVKYLTGRSTIKWSLSELLQKLNPILRGWANFYHYCTGAKKILTSLDWYTRDRVWRWLRKKYPKANAEMILGHRKASKARPTCKVWSTDGIELYQTGWLKVMRYRRGWMIPP</sequence>
<dbReference type="PANTHER" id="PTHR34047">
    <property type="entry name" value="NUCLEAR INTRON MATURASE 1, MITOCHONDRIAL-RELATED"/>
    <property type="match status" value="1"/>
</dbReference>
<dbReference type="Pfam" id="PF00078">
    <property type="entry name" value="RVT_1"/>
    <property type="match status" value="1"/>
</dbReference>
<dbReference type="NCBIfam" id="TIGR04416">
    <property type="entry name" value="group_II_RT_mat"/>
    <property type="match status" value="1"/>
</dbReference>
<dbReference type="InterPro" id="IPR000477">
    <property type="entry name" value="RT_dom"/>
</dbReference>
<feature type="domain" description="Reverse transcriptase" evidence="2">
    <location>
        <begin position="83"/>
        <end position="358"/>
    </location>
</feature>
<dbReference type="SUPFAM" id="SSF56672">
    <property type="entry name" value="DNA/RNA polymerases"/>
    <property type="match status" value="1"/>
</dbReference>
<name>A0AAU8FIK9_9BACT</name>
<dbReference type="InterPro" id="IPR051083">
    <property type="entry name" value="GrpII_Intron_Splice-Mob/Def"/>
</dbReference>
<comment type="similarity">
    <text evidence="1">Belongs to the bacterial reverse transcriptase family.</text>
</comment>
<proteinExistence type="inferred from homology"/>
<protein>
    <submittedName>
        <fullName evidence="3">Group II intron reverse transcriptase/maturase</fullName>
        <ecNumber evidence="3">2.7.7.49</ecNumber>
    </submittedName>
</protein>
<dbReference type="Pfam" id="PF08388">
    <property type="entry name" value="GIIM"/>
    <property type="match status" value="1"/>
</dbReference>
<dbReference type="InterPro" id="IPR043502">
    <property type="entry name" value="DNA/RNA_pol_sf"/>
</dbReference>
<dbReference type="RefSeq" id="WP_353718752.1">
    <property type="nucleotide sequence ID" value="NZ_CP159289.1"/>
</dbReference>
<keyword evidence="3" id="KW-0548">Nucleotidyltransferase</keyword>
<organism evidence="3">
    <name type="scientific">Dyadobacter sp. 676</name>
    <dbReference type="NCBI Taxonomy" id="3088362"/>
    <lineage>
        <taxon>Bacteria</taxon>
        <taxon>Pseudomonadati</taxon>
        <taxon>Bacteroidota</taxon>
        <taxon>Cytophagia</taxon>
        <taxon>Cytophagales</taxon>
        <taxon>Spirosomataceae</taxon>
        <taxon>Dyadobacter</taxon>
    </lineage>
</organism>
<evidence type="ECO:0000313" key="3">
    <source>
        <dbReference type="EMBL" id="XCH23426.1"/>
    </source>
</evidence>
<dbReference type="CDD" id="cd01651">
    <property type="entry name" value="RT_G2_intron"/>
    <property type="match status" value="1"/>
</dbReference>